<keyword evidence="2" id="KW-1133">Transmembrane helix</keyword>
<dbReference type="Pfam" id="PF00892">
    <property type="entry name" value="EamA"/>
    <property type="match status" value="1"/>
</dbReference>
<dbReference type="GO" id="GO:0016020">
    <property type="term" value="C:membrane"/>
    <property type="evidence" value="ECO:0007669"/>
    <property type="project" value="InterPro"/>
</dbReference>
<dbReference type="InterPro" id="IPR000620">
    <property type="entry name" value="EamA_dom"/>
</dbReference>
<proteinExistence type="inferred from homology"/>
<keyword evidence="2" id="KW-0812">Transmembrane</keyword>
<feature type="transmembrane region" description="Helical" evidence="2">
    <location>
        <begin position="80"/>
        <end position="98"/>
    </location>
</feature>
<feature type="transmembrane region" description="Helical" evidence="2">
    <location>
        <begin position="51"/>
        <end position="68"/>
    </location>
</feature>
<dbReference type="KEGG" id="sgf:HEP81_00107"/>
<organism evidence="4 5">
    <name type="scientific">Streptomyces griseofuscus</name>
    <dbReference type="NCBI Taxonomy" id="146922"/>
    <lineage>
        <taxon>Bacteria</taxon>
        <taxon>Bacillati</taxon>
        <taxon>Actinomycetota</taxon>
        <taxon>Actinomycetes</taxon>
        <taxon>Kitasatosporales</taxon>
        <taxon>Streptomycetaceae</taxon>
        <taxon>Streptomyces</taxon>
    </lineage>
</organism>
<sequence>MIGKILLLDRGWGRERRSWCGSAERFRPAPAFPLRSCCPLKVRARHEIGRAAALSGLSLLWGSVFLWIKISGYGFSPVEMVFVRLVLGAAMLMATGLSRGQSPLRDRKLLEHMALAALLGNAVP</sequence>
<evidence type="ECO:0000256" key="2">
    <source>
        <dbReference type="SAM" id="Phobius"/>
    </source>
</evidence>
<dbReference type="Proteomes" id="UP000516422">
    <property type="component" value="Chromosome"/>
</dbReference>
<evidence type="ECO:0000313" key="4">
    <source>
        <dbReference type="EMBL" id="QNT90444.1"/>
    </source>
</evidence>
<dbReference type="AlphaFoldDB" id="A0A7H1PQW4"/>
<evidence type="ECO:0000313" key="5">
    <source>
        <dbReference type="Proteomes" id="UP000516422"/>
    </source>
</evidence>
<accession>A0A7H1PQW4</accession>
<name>A0A7H1PQW4_9ACTN</name>
<comment type="similarity">
    <text evidence="1">Belongs to the EamA transporter family.</text>
</comment>
<reference evidence="4 5" key="1">
    <citation type="submission" date="2020-04" db="EMBL/GenBank/DDBJ databases">
        <title>Characterization and engineering of Streptomyces griseofuscus DSM40191 as a potential heterologous host for expression of BGCs.</title>
        <authorList>
            <person name="Gren T."/>
            <person name="Whitford C.M."/>
            <person name="Mohite O.S."/>
            <person name="Joergensen T.S."/>
            <person name="Nielsen J.B."/>
            <person name="Lee S.Y."/>
            <person name="Weber T."/>
        </authorList>
    </citation>
    <scope>NUCLEOTIDE SEQUENCE [LARGE SCALE GENOMIC DNA]</scope>
    <source>
        <strain evidence="4 5">DSM 40191</strain>
    </source>
</reference>
<keyword evidence="2" id="KW-0472">Membrane</keyword>
<dbReference type="EMBL" id="CP051006">
    <property type="protein sequence ID" value="QNT90444.1"/>
    <property type="molecule type" value="Genomic_DNA"/>
</dbReference>
<evidence type="ECO:0000256" key="1">
    <source>
        <dbReference type="ARBA" id="ARBA00007362"/>
    </source>
</evidence>
<evidence type="ECO:0000259" key="3">
    <source>
        <dbReference type="Pfam" id="PF00892"/>
    </source>
</evidence>
<protein>
    <recommendedName>
        <fullName evidence="3">EamA domain-containing protein</fullName>
    </recommendedName>
</protein>
<gene>
    <name evidence="4" type="ORF">HEP81_00107</name>
</gene>
<feature type="domain" description="EamA" evidence="3">
    <location>
        <begin position="56"/>
        <end position="120"/>
    </location>
</feature>